<organism evidence="2 3">
    <name type="scientific">Plectus sambesii</name>
    <dbReference type="NCBI Taxonomy" id="2011161"/>
    <lineage>
        <taxon>Eukaryota</taxon>
        <taxon>Metazoa</taxon>
        <taxon>Ecdysozoa</taxon>
        <taxon>Nematoda</taxon>
        <taxon>Chromadorea</taxon>
        <taxon>Plectida</taxon>
        <taxon>Plectina</taxon>
        <taxon>Plectoidea</taxon>
        <taxon>Plectidae</taxon>
        <taxon>Plectus</taxon>
    </lineage>
</organism>
<reference evidence="3" key="1">
    <citation type="submission" date="2022-11" db="UniProtKB">
        <authorList>
            <consortium name="WormBaseParasite"/>
        </authorList>
    </citation>
    <scope>IDENTIFICATION</scope>
</reference>
<evidence type="ECO:0000256" key="1">
    <source>
        <dbReference type="SAM" id="SignalP"/>
    </source>
</evidence>
<protein>
    <submittedName>
        <fullName evidence="3">Uncharacterized protein</fullName>
    </submittedName>
</protein>
<keyword evidence="2" id="KW-1185">Reference proteome</keyword>
<keyword evidence="1" id="KW-0732">Signal</keyword>
<dbReference type="Proteomes" id="UP000887566">
    <property type="component" value="Unplaced"/>
</dbReference>
<accession>A0A914UJ67</accession>
<proteinExistence type="predicted"/>
<evidence type="ECO:0000313" key="2">
    <source>
        <dbReference type="Proteomes" id="UP000887566"/>
    </source>
</evidence>
<evidence type="ECO:0000313" key="3">
    <source>
        <dbReference type="WBParaSite" id="PSAMB.scaffold1029size36925.g10451.t1"/>
    </source>
</evidence>
<dbReference type="AlphaFoldDB" id="A0A914UJ67"/>
<name>A0A914UJ67_9BILA</name>
<feature type="signal peptide" evidence="1">
    <location>
        <begin position="1"/>
        <end position="28"/>
    </location>
</feature>
<sequence>MPHHHLFFNFLLCTAVLIYPSTTNLATSQTTIPFHLQCFDTMQECARNCKHDCLPANDCNGKDNKFICTPFKASFAL</sequence>
<dbReference type="WBParaSite" id="PSAMB.scaffold1029size36925.g10451.t1">
    <property type="protein sequence ID" value="PSAMB.scaffold1029size36925.g10451.t1"/>
    <property type="gene ID" value="PSAMB.scaffold1029size36925.g10451"/>
</dbReference>
<feature type="chain" id="PRO_5038046636" evidence="1">
    <location>
        <begin position="29"/>
        <end position="77"/>
    </location>
</feature>